<evidence type="ECO:0000259" key="7">
    <source>
        <dbReference type="Pfam" id="PF13193"/>
    </source>
</evidence>
<keyword evidence="2 8" id="KW-0436">Ligase</keyword>
<dbReference type="RefSeq" id="WP_094289181.1">
    <property type="nucleotide sequence ID" value="NZ_NOIG01000006.1"/>
</dbReference>
<evidence type="ECO:0000256" key="1">
    <source>
        <dbReference type="ARBA" id="ARBA00006432"/>
    </source>
</evidence>
<dbReference type="Pfam" id="PF13193">
    <property type="entry name" value="AMP-binding_C"/>
    <property type="match status" value="1"/>
</dbReference>
<dbReference type="GO" id="GO:0044550">
    <property type="term" value="P:secondary metabolite biosynthetic process"/>
    <property type="evidence" value="ECO:0007669"/>
    <property type="project" value="TreeGrafter"/>
</dbReference>
<dbReference type="SUPFAM" id="SSF56801">
    <property type="entry name" value="Acetyl-CoA synthetase-like"/>
    <property type="match status" value="1"/>
</dbReference>
<reference evidence="8 9" key="1">
    <citation type="submission" date="2017-07" db="EMBL/GenBank/DDBJ databases">
        <title>Acidovorax KNDSW TSA 6 genome sequence and assembly.</title>
        <authorList>
            <person name="Mayilraj S."/>
        </authorList>
    </citation>
    <scope>NUCLEOTIDE SEQUENCE [LARGE SCALE GENOMIC DNA]</scope>
    <source>
        <strain evidence="8 9">KNDSW-TSA6</strain>
    </source>
</reference>
<keyword evidence="9" id="KW-1185">Reference proteome</keyword>
<keyword evidence="3" id="KW-0547">Nucleotide-binding</keyword>
<name>A0A235ENV5_9BURK</name>
<dbReference type="Proteomes" id="UP000215441">
    <property type="component" value="Unassembled WGS sequence"/>
</dbReference>
<evidence type="ECO:0000259" key="6">
    <source>
        <dbReference type="Pfam" id="PF00501"/>
    </source>
</evidence>
<protein>
    <submittedName>
        <fullName evidence="8">2-aminobenzoate-CoA ligase</fullName>
    </submittedName>
</protein>
<dbReference type="OrthoDB" id="9766486at2"/>
<dbReference type="GO" id="GO:0016878">
    <property type="term" value="F:acid-thiol ligase activity"/>
    <property type="evidence" value="ECO:0007669"/>
    <property type="project" value="UniProtKB-ARBA"/>
</dbReference>
<proteinExistence type="inferred from homology"/>
<evidence type="ECO:0000256" key="2">
    <source>
        <dbReference type="ARBA" id="ARBA00022598"/>
    </source>
</evidence>
<evidence type="ECO:0000256" key="4">
    <source>
        <dbReference type="ARBA" id="ARBA00022840"/>
    </source>
</evidence>
<dbReference type="Gene3D" id="3.40.50.12780">
    <property type="entry name" value="N-terminal domain of ligase-like"/>
    <property type="match status" value="1"/>
</dbReference>
<dbReference type="GO" id="GO:0005524">
    <property type="term" value="F:ATP binding"/>
    <property type="evidence" value="ECO:0007669"/>
    <property type="project" value="UniProtKB-KW"/>
</dbReference>
<sequence>MKAPSAQPDHFVHDRLPPPEAWPTLRYDLPELQIANQANLVQALFDQAERAGHIDRPLLRGPHRTYTYRDARTEAARIAEVLTQDHGLVPGNRVLLRGGNTVEMALAWLGTVYAGLVAVATMPLLRAGELGSIIDRAQPTLALCDGRLLAELQAAQTQHPVLATIVPFHTAPDAADLLQRAQGKPGTTPPCPTSADDIALMAFTSGTTGAPKAAVHTHRDVLAGCEAWPRHVLKATPDDIVAGSPPLAFTFGLGGLLVFPMWAGASVYFPDQPYTPETMVRLMRDAGVTICYTAPTFYRQMAPFAKQIGLPQLRTSVSAGEGLPDATRQLWKEATGLDMTDGIGATEMFHIFISSPGGESRRGAIGKVVPGYTAKVVDDDGNELPRGTVGKLAVIGPTGCKYLDDPRQAKYVKDGWNYPGDAFTQDADGYFFYQARDDDMIITAGYNVGGPEVEDALLRHPAVAECGVIGVPDEERGMVVKAICVLKPGHTGDAAMVKTLQDHVKATIAPFKYPRLVEFVTALPRTETGKLQRFKLRQGAAASPSAASPNSTKTT</sequence>
<dbReference type="GO" id="GO:0016405">
    <property type="term" value="F:CoA-ligase activity"/>
    <property type="evidence" value="ECO:0007669"/>
    <property type="project" value="UniProtKB-ARBA"/>
</dbReference>
<evidence type="ECO:0000256" key="3">
    <source>
        <dbReference type="ARBA" id="ARBA00022741"/>
    </source>
</evidence>
<comment type="similarity">
    <text evidence="1">Belongs to the ATP-dependent AMP-binding enzyme family.</text>
</comment>
<comment type="caution">
    <text evidence="8">The sequence shown here is derived from an EMBL/GenBank/DDBJ whole genome shotgun (WGS) entry which is preliminary data.</text>
</comment>
<accession>A0A235ENV5</accession>
<gene>
    <name evidence="8" type="ORF">CBY09_10425</name>
</gene>
<dbReference type="PROSITE" id="PS00455">
    <property type="entry name" value="AMP_BINDING"/>
    <property type="match status" value="1"/>
</dbReference>
<evidence type="ECO:0000313" key="8">
    <source>
        <dbReference type="EMBL" id="OYD50453.1"/>
    </source>
</evidence>
<dbReference type="InterPro" id="IPR045851">
    <property type="entry name" value="AMP-bd_C_sf"/>
</dbReference>
<feature type="region of interest" description="Disordered" evidence="5">
    <location>
        <begin position="534"/>
        <end position="555"/>
    </location>
</feature>
<dbReference type="EMBL" id="NOIG01000006">
    <property type="protein sequence ID" value="OYD50453.1"/>
    <property type="molecule type" value="Genomic_DNA"/>
</dbReference>
<dbReference type="Pfam" id="PF00501">
    <property type="entry name" value="AMP-binding"/>
    <property type="match status" value="1"/>
</dbReference>
<dbReference type="InterPro" id="IPR020845">
    <property type="entry name" value="AMP-binding_CS"/>
</dbReference>
<dbReference type="InterPro" id="IPR000873">
    <property type="entry name" value="AMP-dep_synth/lig_dom"/>
</dbReference>
<evidence type="ECO:0000313" key="9">
    <source>
        <dbReference type="Proteomes" id="UP000215441"/>
    </source>
</evidence>
<dbReference type="FunFam" id="3.30.300.30:FF:000005">
    <property type="entry name" value="Acyl-coenzyme A synthetase ACSM5, mitochondrial"/>
    <property type="match status" value="1"/>
</dbReference>
<dbReference type="InterPro" id="IPR042099">
    <property type="entry name" value="ANL_N_sf"/>
</dbReference>
<feature type="domain" description="AMP-binding enzyme C-terminal" evidence="7">
    <location>
        <begin position="452"/>
        <end position="530"/>
    </location>
</feature>
<dbReference type="Gene3D" id="3.30.300.30">
    <property type="match status" value="1"/>
</dbReference>
<evidence type="ECO:0000256" key="5">
    <source>
        <dbReference type="SAM" id="MobiDB-lite"/>
    </source>
</evidence>
<dbReference type="InterPro" id="IPR025110">
    <property type="entry name" value="AMP-bd_C"/>
</dbReference>
<dbReference type="PANTHER" id="PTHR43352:SF1">
    <property type="entry name" value="ANTHRANILATE--COA LIGASE"/>
    <property type="match status" value="1"/>
</dbReference>
<feature type="compositionally biased region" description="Low complexity" evidence="5">
    <location>
        <begin position="540"/>
        <end position="549"/>
    </location>
</feature>
<dbReference type="PANTHER" id="PTHR43352">
    <property type="entry name" value="ACETYL-COA SYNTHETASE"/>
    <property type="match status" value="1"/>
</dbReference>
<dbReference type="AlphaFoldDB" id="A0A235ENV5"/>
<feature type="domain" description="AMP-dependent synthetase/ligase" evidence="6">
    <location>
        <begin position="51"/>
        <end position="398"/>
    </location>
</feature>
<organism evidence="8 9">
    <name type="scientific">Acidovorax kalamii</name>
    <dbReference type="NCBI Taxonomy" id="2004485"/>
    <lineage>
        <taxon>Bacteria</taxon>
        <taxon>Pseudomonadati</taxon>
        <taxon>Pseudomonadota</taxon>
        <taxon>Betaproteobacteria</taxon>
        <taxon>Burkholderiales</taxon>
        <taxon>Comamonadaceae</taxon>
        <taxon>Acidovorax</taxon>
    </lineage>
</organism>
<keyword evidence="4" id="KW-0067">ATP-binding</keyword>